<sequence length="136" mass="15285">MSISDDLQKFYVLECSGCKQKNDKKIESNLIAKICTFQIDLIDGSGSTTAFISGDPAEKLLSMKAEDIFHTTCVKNQLLCVDQTQQMLSNRLFYIQLRKSSWTSSPVTQSSLTILCYTENCLYQAVARGALKRPNR</sequence>
<accession>A0A9J5Z557</accession>
<name>A0A9J5Z557_SOLCO</name>
<evidence type="ECO:0000313" key="1">
    <source>
        <dbReference type="EMBL" id="KAG5607064.1"/>
    </source>
</evidence>
<dbReference type="Proteomes" id="UP000824120">
    <property type="component" value="Chromosome 5"/>
</dbReference>
<protein>
    <submittedName>
        <fullName evidence="1">Uncharacterized protein</fullName>
    </submittedName>
</protein>
<evidence type="ECO:0000313" key="2">
    <source>
        <dbReference type="Proteomes" id="UP000824120"/>
    </source>
</evidence>
<organism evidence="1 2">
    <name type="scientific">Solanum commersonii</name>
    <name type="common">Commerson's wild potato</name>
    <name type="synonym">Commerson's nightshade</name>
    <dbReference type="NCBI Taxonomy" id="4109"/>
    <lineage>
        <taxon>Eukaryota</taxon>
        <taxon>Viridiplantae</taxon>
        <taxon>Streptophyta</taxon>
        <taxon>Embryophyta</taxon>
        <taxon>Tracheophyta</taxon>
        <taxon>Spermatophyta</taxon>
        <taxon>Magnoliopsida</taxon>
        <taxon>eudicotyledons</taxon>
        <taxon>Gunneridae</taxon>
        <taxon>Pentapetalae</taxon>
        <taxon>asterids</taxon>
        <taxon>lamiids</taxon>
        <taxon>Solanales</taxon>
        <taxon>Solanaceae</taxon>
        <taxon>Solanoideae</taxon>
        <taxon>Solaneae</taxon>
        <taxon>Solanum</taxon>
    </lineage>
</organism>
<dbReference type="AlphaFoldDB" id="A0A9J5Z557"/>
<comment type="caution">
    <text evidence="1">The sequence shown here is derived from an EMBL/GenBank/DDBJ whole genome shotgun (WGS) entry which is preliminary data.</text>
</comment>
<reference evidence="1 2" key="1">
    <citation type="submission" date="2020-09" db="EMBL/GenBank/DDBJ databases">
        <title>De no assembly of potato wild relative species, Solanum commersonii.</title>
        <authorList>
            <person name="Cho K."/>
        </authorList>
    </citation>
    <scope>NUCLEOTIDE SEQUENCE [LARGE SCALE GENOMIC DNA]</scope>
    <source>
        <strain evidence="1">LZ3.2</strain>
        <tissue evidence="1">Leaf</tissue>
    </source>
</reference>
<keyword evidence="2" id="KW-1185">Reference proteome</keyword>
<dbReference type="EMBL" id="JACXVP010000005">
    <property type="protein sequence ID" value="KAG5607064.1"/>
    <property type="molecule type" value="Genomic_DNA"/>
</dbReference>
<gene>
    <name evidence="1" type="ORF">H5410_028556</name>
</gene>
<dbReference type="OrthoDB" id="1328284at2759"/>
<proteinExistence type="predicted"/>